<dbReference type="InterPro" id="IPR019089">
    <property type="entry name" value="Cas_GSU0054"/>
</dbReference>
<evidence type="ECO:0000313" key="2">
    <source>
        <dbReference type="Proteomes" id="UP000005289"/>
    </source>
</evidence>
<dbReference type="HOGENOM" id="CLU_567281_0_0_6"/>
<dbReference type="AlphaFoldDB" id="W0DRG1"/>
<dbReference type="RefSeq" id="WP_006746262.1">
    <property type="nucleotide sequence ID" value="NZ_CP007029.1"/>
</dbReference>
<dbReference type="NCBIfam" id="TIGR02165">
    <property type="entry name" value="cas5_6_GSU0054"/>
    <property type="match status" value="1"/>
</dbReference>
<protein>
    <recommendedName>
        <fullName evidence="3">Type I-U CRISPR-associated protein Cas5/Cas6</fullName>
    </recommendedName>
</protein>
<dbReference type="OrthoDB" id="9787885at2"/>
<organism evidence="1 2">
    <name type="scientific">Thioalkalivibrio paradoxus ARh 1</name>
    <dbReference type="NCBI Taxonomy" id="713585"/>
    <lineage>
        <taxon>Bacteria</taxon>
        <taxon>Pseudomonadati</taxon>
        <taxon>Pseudomonadota</taxon>
        <taxon>Gammaproteobacteria</taxon>
        <taxon>Chromatiales</taxon>
        <taxon>Ectothiorhodospiraceae</taxon>
        <taxon>Thioalkalivibrio</taxon>
    </lineage>
</organism>
<proteinExistence type="predicted"/>
<evidence type="ECO:0000313" key="1">
    <source>
        <dbReference type="EMBL" id="AHE99847.1"/>
    </source>
</evidence>
<accession>W0DRG1</accession>
<evidence type="ECO:0008006" key="3">
    <source>
        <dbReference type="Google" id="ProtNLM"/>
    </source>
</evidence>
<dbReference type="EMBL" id="CP007029">
    <property type="protein sequence ID" value="AHE99847.1"/>
    <property type="molecule type" value="Genomic_DNA"/>
</dbReference>
<dbReference type="Pfam" id="PF09609">
    <property type="entry name" value="Cas_GSU0054"/>
    <property type="match status" value="1"/>
</dbReference>
<keyword evidence="2" id="KW-1185">Reference proteome</keyword>
<name>W0DRG1_9GAMM</name>
<reference evidence="1 2" key="1">
    <citation type="submission" date="2013-12" db="EMBL/GenBank/DDBJ databases">
        <authorList>
            <consortium name="DOE Joint Genome Institute"/>
            <person name="Muyzer G."/>
            <person name="Huntemann M."/>
            <person name="Han J."/>
            <person name="Chen A."/>
            <person name="Kyrpides N."/>
            <person name="Mavromatis K."/>
            <person name="Markowitz V."/>
            <person name="Palaniappan K."/>
            <person name="Ivanova N."/>
            <person name="Schaumberg A."/>
            <person name="Pati A."/>
            <person name="Liolios K."/>
            <person name="Nordberg H.P."/>
            <person name="Cantor M.N."/>
            <person name="Hua S.X."/>
            <person name="Woyke T."/>
        </authorList>
    </citation>
    <scope>NUCLEOTIDE SEQUENCE [LARGE SCALE GENOMIC DNA]</scope>
    <source>
        <strain evidence="1 2">ARh 1</strain>
    </source>
</reference>
<dbReference type="KEGG" id="tti:THITH_01655"/>
<dbReference type="STRING" id="713585.THITH_01655"/>
<dbReference type="Proteomes" id="UP000005289">
    <property type="component" value="Chromosome"/>
</dbReference>
<gene>
    <name evidence="1" type="ORF">THITH_01655</name>
</gene>
<sequence length="472" mass="50943">MPVLQLRVRWLASGAGAAYHGAEWPPSPARVFRALLAGAERPGGAGARGVAALKRLEALPPPTIHAPAPERMEPVRSSVPNNDGDCVMHEYAAGRPRQARHEISKLRTLRTRNGWRVENPIEYHWTFSEPDPDTGAFEDLAAGLTVLGQGADLAMAEVHWCSGTPSAPGYRWAPDPTSETALPVPAPGDVERLQHTYRATRDRVGIGAVRGVREPLATLTPYLDPLAPPLLRSQAFGLRAIDDGGPWSLPGTELVRLAAMVRHAVHRAAQRAGLDAAAITELMGHGGDGRVAILPVPNAGHRWADGRVRRVLVAPSPAVSAEHWHGLQLRLGHSELTAEGDIDASAVLLPIAERQGDSVLRRFLAPATTWTAVTPVILPGYDSRRGKPRPARTARRLLQHAGIPQESVRAVHLHPYPRIHGLAGRGRFLVPRHLQKYPRSYVTIEFHQPVAGPIVLGAGSGWGLGLLAAFER</sequence>